<dbReference type="InterPro" id="IPR039448">
    <property type="entry name" value="Beta_helix"/>
</dbReference>
<dbReference type="InterPro" id="IPR013320">
    <property type="entry name" value="ConA-like_dom_sf"/>
</dbReference>
<evidence type="ECO:0000259" key="3">
    <source>
        <dbReference type="Pfam" id="PF12733"/>
    </source>
</evidence>
<dbReference type="SUPFAM" id="SSF49373">
    <property type="entry name" value="Invasin/intimin cell-adhesion fragments"/>
    <property type="match status" value="1"/>
</dbReference>
<dbReference type="InterPro" id="IPR011050">
    <property type="entry name" value="Pectin_lyase_fold/virulence"/>
</dbReference>
<proteinExistence type="predicted"/>
<keyword evidence="1" id="KW-0472">Membrane</keyword>
<sequence length="1398" mass="156825">MKTEFNKIKQKILRLLSITIVATMGATMASPTFKSNAEENTNVKTINVTDFGADPSGKNDSALAIYNALEEAKKLSEPVIINFPKGEYSIYKDYAQEREYHTSNTNSIENPMKKIGILIEGQKDLTIEGNDSLFVIHGDMMALAVVKSENIKLRNFAWDFEVPTTTEMTVKDIGVENGKKYVDYFIPSNFKYEIVDNNTNILWTSEKSPYTGEYYWTQKGHHNAWSVVIYNPKTEITRRHSLSEGPFNGVRDIKKTSENTVRITYNNNIPVGQTLGVVNEMCASTHRHTAGAFIWESKNTSIENVNVHYMDGFGWLTQMSENVTFDTVNFMPRVGTGKYTTSFADLIHVSGAKGKISIKNSNFSHAHDDPINIHGTFTRVEEKIDNRTLKLKYIHGQQGGFPQYYVGDKVAFFTRDTLESPSREEVLYEVVESSQPGENGNDLKTMIVKFNKDLPEDINSKIGNQPKYVAENVTYTPELEIVNNVFHTIPTRGILATTRKPVLIEGNTFKNMSMASIFLSNDSNEWYESGPIRDMTIRNNEFHITDTGQTEWADAPAVFIHPVTLGGKLPSSDTPIHKNITIEENEFYMNASRVVTAESVENLTIRNNKVFRENPNVTLNLTSPKSELKIGDNLLLDLDANGNVNSGNNREVFSFKACKNVVIEGNSYDDGLIKNAIVRDMPLEYVNNNDSGLTLNGSGQVSPPTSNIKYVTLNPEVIIVDNNGKVNAVGAGTGKVIAYYIWNDTEIKSNEIEFTVLSDEAVKPEEFEIVNGDNEKIEIKDGEIQFEAIVKPESLASSIMWSVKNIDNTATDKATISENGLFTAKKEGFVIVNATLNGISKSRVVRISFSEDEGLSYSFNILNENNEKWESINDTELKITMERGDLYNSDNSAKNIFLYNLPGNIDKDNMRLSVKISNLPLKTNNRWDSVGVYLFKDADNYTSIGKKSHFNGVVSVKETNGSAVENDKNVNVQESTLIFDLYKNNNQLVINYKTPNGNWIEWGTIDATEISNDYKIGFAAWNHDGRATDVNISEFKVANGSEYDKDSIKTLNSIKFTGVSNIEPSVREVNLNKSEAKVSETVSVDYLYSDLEGHNEGDSIYRWQLKNNDNTEDYFTQEKNFVPNSIGKLSCTVYPVDEHGKVGEGVKSNEIFIVNREEIVSNADLEFININNSVIDSFDKDKVNYQYNSISNQESLKLNVKSYEENSNIVITVDGEELIKGLGNISGNIKVNKEKDIIIKVVSPNGENEKVYSINIKKYNNNFSKISSISIPELNLNESGNLNDVYTLSTSYDTKSITLNISSEEIIGNINLYSTEYRNPVNNNLNQHNEFQGTVDLKVGNNTFYVEGVGKDGKTKSKHIINILRTSDSKTELSDIKINGKTIEDFSSDKLKYLIKSN</sequence>
<dbReference type="SUPFAM" id="SSF49899">
    <property type="entry name" value="Concanavalin A-like lectins/glucanases"/>
    <property type="match status" value="1"/>
</dbReference>
<dbReference type="InterPro" id="IPR024535">
    <property type="entry name" value="RHGA/B-epi-like_pectate_lyase"/>
</dbReference>
<evidence type="ECO:0000313" key="5">
    <source>
        <dbReference type="EMBL" id="AYE35188.1"/>
    </source>
</evidence>
<dbReference type="KEGG" id="csep:CP523_12570"/>
<dbReference type="Proteomes" id="UP001055437">
    <property type="component" value="Chromosome"/>
</dbReference>
<dbReference type="GeneID" id="303561522"/>
<dbReference type="SUPFAM" id="SSF51126">
    <property type="entry name" value="Pectin lyase-like"/>
    <property type="match status" value="1"/>
</dbReference>
<feature type="domain" description="Rhamnogalacturonase A/B/Epimerase-like pectate lyase" evidence="2">
    <location>
        <begin position="46"/>
        <end position="93"/>
    </location>
</feature>
<dbReference type="RefSeq" id="WP_120140918.1">
    <property type="nucleotide sequence ID" value="NZ_CP023671.1"/>
</dbReference>
<organism evidence="5 7">
    <name type="scientific">Clostridium septicum</name>
    <dbReference type="NCBI Taxonomy" id="1504"/>
    <lineage>
        <taxon>Bacteria</taxon>
        <taxon>Bacillati</taxon>
        <taxon>Bacillota</taxon>
        <taxon>Clostridia</taxon>
        <taxon>Eubacteriales</taxon>
        <taxon>Clostridiaceae</taxon>
        <taxon>Clostridium</taxon>
    </lineage>
</organism>
<dbReference type="Pfam" id="PF12708">
    <property type="entry name" value="Pect-lyase_RHGA_epim"/>
    <property type="match status" value="1"/>
</dbReference>
<reference evidence="5 7" key="1">
    <citation type="submission" date="2017-09" db="EMBL/GenBank/DDBJ databases">
        <authorList>
            <person name="Thomas P."/>
            <person name="Seyboldt C."/>
        </authorList>
    </citation>
    <scope>NUCLEOTIDE SEQUENCE [LARGE SCALE GENOMIC DNA]</scope>
    <source>
        <strain evidence="5 7">DSM 7534</strain>
    </source>
</reference>
<evidence type="ECO:0000313" key="8">
    <source>
        <dbReference type="Proteomes" id="UP001055437"/>
    </source>
</evidence>
<evidence type="ECO:0000256" key="1">
    <source>
        <dbReference type="SAM" id="Phobius"/>
    </source>
</evidence>
<evidence type="ECO:0000259" key="2">
    <source>
        <dbReference type="Pfam" id="PF12708"/>
    </source>
</evidence>
<feature type="domain" description="Cadherin-like beta-sandwich-like" evidence="3">
    <location>
        <begin position="1173"/>
        <end position="1257"/>
    </location>
</feature>
<feature type="transmembrane region" description="Helical" evidence="1">
    <location>
        <begin position="12"/>
        <end position="33"/>
    </location>
</feature>
<dbReference type="Gene3D" id="2.160.20.10">
    <property type="entry name" value="Single-stranded right-handed beta-helix, Pectin lyase-like"/>
    <property type="match status" value="2"/>
</dbReference>
<reference evidence="6" key="2">
    <citation type="submission" date="2022-06" db="EMBL/GenBank/DDBJ databases">
        <authorList>
            <person name="Holder M.E."/>
            <person name="Ajami N.J."/>
            <person name="Petrosino J.F."/>
        </authorList>
    </citation>
    <scope>NUCLEOTIDE SEQUENCE</scope>
    <source>
        <strain evidence="6">RMA 8861</strain>
    </source>
</reference>
<keyword evidence="8" id="KW-1185">Reference proteome</keyword>
<dbReference type="Pfam" id="PF12733">
    <property type="entry name" value="Cadherin-like"/>
    <property type="match status" value="1"/>
</dbReference>
<dbReference type="InterPro" id="IPR025883">
    <property type="entry name" value="Cadherin-like_domain"/>
</dbReference>
<dbReference type="Proteomes" id="UP000280586">
    <property type="component" value="Chromosome"/>
</dbReference>
<name>A0A9N7JM02_CLOSE</name>
<keyword evidence="1" id="KW-0812">Transmembrane</keyword>
<evidence type="ECO:0000259" key="4">
    <source>
        <dbReference type="Pfam" id="PF13229"/>
    </source>
</evidence>
<protein>
    <submittedName>
        <fullName evidence="6">Cadherin-like beta sandwich domain-containing protein</fullName>
    </submittedName>
</protein>
<keyword evidence="1" id="KW-1133">Transmembrane helix</keyword>
<evidence type="ECO:0000313" key="6">
    <source>
        <dbReference type="EMBL" id="USS01784.1"/>
    </source>
</evidence>
<dbReference type="Gene3D" id="2.60.120.200">
    <property type="match status" value="1"/>
</dbReference>
<gene>
    <name evidence="5" type="ORF">CP523_12570</name>
    <name evidence="6" type="ORF">NH397_04955</name>
</gene>
<feature type="domain" description="Right handed beta helix" evidence="4">
    <location>
        <begin position="478"/>
        <end position="633"/>
    </location>
</feature>
<evidence type="ECO:0000313" key="7">
    <source>
        <dbReference type="Proteomes" id="UP000280586"/>
    </source>
</evidence>
<dbReference type="EMBL" id="CP099799">
    <property type="protein sequence ID" value="USS01784.1"/>
    <property type="molecule type" value="Genomic_DNA"/>
</dbReference>
<dbReference type="InterPro" id="IPR008964">
    <property type="entry name" value="Invasin/intimin_cell_adhesion"/>
</dbReference>
<dbReference type="EMBL" id="CP023671">
    <property type="protein sequence ID" value="AYE35188.1"/>
    <property type="molecule type" value="Genomic_DNA"/>
</dbReference>
<accession>A0A9N7JM02</accession>
<dbReference type="Pfam" id="PF13229">
    <property type="entry name" value="Beta_helix"/>
    <property type="match status" value="1"/>
</dbReference>
<dbReference type="InterPro" id="IPR012334">
    <property type="entry name" value="Pectin_lyas_fold"/>
</dbReference>